<feature type="domain" description="HTH lysR-type" evidence="5">
    <location>
        <begin position="1"/>
        <end position="59"/>
    </location>
</feature>
<dbReference type="GO" id="GO:0003700">
    <property type="term" value="F:DNA-binding transcription factor activity"/>
    <property type="evidence" value="ECO:0007669"/>
    <property type="project" value="InterPro"/>
</dbReference>
<keyword evidence="4" id="KW-0804">Transcription</keyword>
<dbReference type="InterPro" id="IPR036388">
    <property type="entry name" value="WH-like_DNA-bd_sf"/>
</dbReference>
<evidence type="ECO:0000313" key="7">
    <source>
        <dbReference type="Proteomes" id="UP000824258"/>
    </source>
</evidence>
<evidence type="ECO:0000256" key="3">
    <source>
        <dbReference type="ARBA" id="ARBA00023125"/>
    </source>
</evidence>
<dbReference type="Gene3D" id="3.40.190.290">
    <property type="match status" value="1"/>
</dbReference>
<dbReference type="Gene3D" id="1.10.10.10">
    <property type="entry name" value="Winged helix-like DNA-binding domain superfamily/Winged helix DNA-binding domain"/>
    <property type="match status" value="1"/>
</dbReference>
<reference evidence="6" key="2">
    <citation type="journal article" date="2021" name="PeerJ">
        <title>Extensive microbial diversity within the chicken gut microbiome revealed by metagenomics and culture.</title>
        <authorList>
            <person name="Gilroy R."/>
            <person name="Ravi A."/>
            <person name="Getino M."/>
            <person name="Pursley I."/>
            <person name="Horton D.L."/>
            <person name="Alikhan N.F."/>
            <person name="Baker D."/>
            <person name="Gharbi K."/>
            <person name="Hall N."/>
            <person name="Watson M."/>
            <person name="Adriaenssens E.M."/>
            <person name="Foster-Nyarko E."/>
            <person name="Jarju S."/>
            <person name="Secka A."/>
            <person name="Antonio M."/>
            <person name="Oren A."/>
            <person name="Chaudhuri R.R."/>
            <person name="La Ragione R."/>
            <person name="Hildebrand F."/>
            <person name="Pallen M.J."/>
        </authorList>
    </citation>
    <scope>NUCLEOTIDE SEQUENCE</scope>
    <source>
        <strain evidence="6">ChiHjej9B8-7071</strain>
    </source>
</reference>
<dbReference type="SUPFAM" id="SSF46785">
    <property type="entry name" value="Winged helix' DNA-binding domain"/>
    <property type="match status" value="1"/>
</dbReference>
<dbReference type="PRINTS" id="PR00039">
    <property type="entry name" value="HTHLYSR"/>
</dbReference>
<evidence type="ECO:0000313" key="6">
    <source>
        <dbReference type="EMBL" id="HIR09777.1"/>
    </source>
</evidence>
<evidence type="ECO:0000259" key="5">
    <source>
        <dbReference type="PROSITE" id="PS50931"/>
    </source>
</evidence>
<gene>
    <name evidence="6" type="ORF">IAA70_05170</name>
</gene>
<dbReference type="AlphaFoldDB" id="A0A9D1D784"/>
<dbReference type="EMBL" id="DVGD01000158">
    <property type="protein sequence ID" value="HIR09777.1"/>
    <property type="molecule type" value="Genomic_DNA"/>
</dbReference>
<evidence type="ECO:0000256" key="1">
    <source>
        <dbReference type="ARBA" id="ARBA00009437"/>
    </source>
</evidence>
<comment type="caution">
    <text evidence="6">The sequence shown here is derived from an EMBL/GenBank/DDBJ whole genome shotgun (WGS) entry which is preliminary data.</text>
</comment>
<dbReference type="PANTHER" id="PTHR30126:SF39">
    <property type="entry name" value="HTH-TYPE TRANSCRIPTIONAL REGULATOR CYSL"/>
    <property type="match status" value="1"/>
</dbReference>
<sequence>MATLKQLKIFLTVAETLQMSEAARLLYLSQSTVSQAILDLEQEFDAPLFQRGARQLTLTSQGMVFREHAQQVAEGYEQLGRAMEQRHAVRELRLGATLTIGNTLLASILHQLKLQYPDIHPYLYVENTHLLEARLLRNEVDLCLIEGIVTSEKLAKLPLVSDVLELICAPEHPFWDRTSVMPEELRHQPFILREQGSGTREIFENTMRMAQVPIQVVGASVSSTAIMELVMENMGLGVLSHRCVAREAQEGTLHTLSIRGYPMNRYFQICYALRRPVTSQMRDFMQTARQTIAQGDPT</sequence>
<dbReference type="PROSITE" id="PS50931">
    <property type="entry name" value="HTH_LYSR"/>
    <property type="match status" value="1"/>
</dbReference>
<reference evidence="6" key="1">
    <citation type="submission" date="2020-10" db="EMBL/GenBank/DDBJ databases">
        <authorList>
            <person name="Gilroy R."/>
        </authorList>
    </citation>
    <scope>NUCLEOTIDE SEQUENCE</scope>
    <source>
        <strain evidence="6">ChiHjej9B8-7071</strain>
    </source>
</reference>
<dbReference type="PANTHER" id="PTHR30126">
    <property type="entry name" value="HTH-TYPE TRANSCRIPTIONAL REGULATOR"/>
    <property type="match status" value="1"/>
</dbReference>
<dbReference type="InterPro" id="IPR005119">
    <property type="entry name" value="LysR_subst-bd"/>
</dbReference>
<keyword evidence="2" id="KW-0805">Transcription regulation</keyword>
<evidence type="ECO:0000256" key="4">
    <source>
        <dbReference type="ARBA" id="ARBA00023163"/>
    </source>
</evidence>
<dbReference type="SUPFAM" id="SSF53850">
    <property type="entry name" value="Periplasmic binding protein-like II"/>
    <property type="match status" value="1"/>
</dbReference>
<dbReference type="Proteomes" id="UP000824258">
    <property type="component" value="Unassembled WGS sequence"/>
</dbReference>
<dbReference type="GO" id="GO:0000976">
    <property type="term" value="F:transcription cis-regulatory region binding"/>
    <property type="evidence" value="ECO:0007669"/>
    <property type="project" value="TreeGrafter"/>
</dbReference>
<dbReference type="InterPro" id="IPR000847">
    <property type="entry name" value="LysR_HTH_N"/>
</dbReference>
<dbReference type="Pfam" id="PF03466">
    <property type="entry name" value="LysR_substrate"/>
    <property type="match status" value="1"/>
</dbReference>
<comment type="similarity">
    <text evidence="1">Belongs to the LysR transcriptional regulatory family.</text>
</comment>
<dbReference type="InterPro" id="IPR036390">
    <property type="entry name" value="WH_DNA-bd_sf"/>
</dbReference>
<evidence type="ECO:0000256" key="2">
    <source>
        <dbReference type="ARBA" id="ARBA00023015"/>
    </source>
</evidence>
<keyword evidence="3" id="KW-0238">DNA-binding</keyword>
<proteinExistence type="inferred from homology"/>
<dbReference type="Pfam" id="PF00126">
    <property type="entry name" value="HTH_1"/>
    <property type="match status" value="1"/>
</dbReference>
<name>A0A9D1D784_9FIRM</name>
<accession>A0A9D1D784</accession>
<organism evidence="6 7">
    <name type="scientific">Candidatus Avoscillospira stercoripullorum</name>
    <dbReference type="NCBI Taxonomy" id="2840709"/>
    <lineage>
        <taxon>Bacteria</taxon>
        <taxon>Bacillati</taxon>
        <taxon>Bacillota</taxon>
        <taxon>Clostridia</taxon>
        <taxon>Eubacteriales</taxon>
        <taxon>Oscillospiraceae</taxon>
        <taxon>Oscillospiraceae incertae sedis</taxon>
        <taxon>Candidatus Avoscillospira</taxon>
    </lineage>
</organism>
<dbReference type="FunFam" id="1.10.10.10:FF:000001">
    <property type="entry name" value="LysR family transcriptional regulator"/>
    <property type="match status" value="1"/>
</dbReference>
<protein>
    <submittedName>
        <fullName evidence="6">LysR family transcriptional regulator</fullName>
    </submittedName>
</protein>